<accession>A0A6I4T9L4</accession>
<evidence type="ECO:0000313" key="2">
    <source>
        <dbReference type="EMBL" id="MXO74011.1"/>
    </source>
</evidence>
<dbReference type="InterPro" id="IPR022837">
    <property type="entry name" value="MsrQ-like"/>
</dbReference>
<dbReference type="OrthoDB" id="552353at2"/>
<dbReference type="Proteomes" id="UP000439522">
    <property type="component" value="Unassembled WGS sequence"/>
</dbReference>
<sequence>MPGAFSKAALARRRWIGLGFAISHTVHLVALVMALRLAGQMPEPVTVIGGGFAYVLLYAMAFTSTGTAQRRLGKWWKRLHRFGIYYLWLIFVLSYLGRAFDPERRWIGVIFGSIALAAAGLRLTAWVKSRGARPVAVT</sequence>
<reference evidence="2 3" key="1">
    <citation type="submission" date="2019-12" db="EMBL/GenBank/DDBJ databases">
        <title>Genomic-based taxomic classification of the family Erythrobacteraceae.</title>
        <authorList>
            <person name="Xu L."/>
        </authorList>
    </citation>
    <scope>NUCLEOTIDE SEQUENCE [LARGE SCALE GENOMIC DNA]</scope>
    <source>
        <strain evidence="2 3">100921-2</strain>
    </source>
</reference>
<dbReference type="GO" id="GO:0016679">
    <property type="term" value="F:oxidoreductase activity, acting on diphenols and related substances as donors"/>
    <property type="evidence" value="ECO:0007669"/>
    <property type="project" value="TreeGrafter"/>
</dbReference>
<dbReference type="GO" id="GO:0020037">
    <property type="term" value="F:heme binding"/>
    <property type="evidence" value="ECO:0007669"/>
    <property type="project" value="TreeGrafter"/>
</dbReference>
<protein>
    <recommendedName>
        <fullName evidence="4">Ferric oxidoreductase domain-containing protein</fullName>
    </recommendedName>
</protein>
<dbReference type="GO" id="GO:0005886">
    <property type="term" value="C:plasma membrane"/>
    <property type="evidence" value="ECO:0007669"/>
    <property type="project" value="TreeGrafter"/>
</dbReference>
<evidence type="ECO:0000256" key="1">
    <source>
        <dbReference type="SAM" id="Phobius"/>
    </source>
</evidence>
<proteinExistence type="predicted"/>
<dbReference type="GO" id="GO:0010181">
    <property type="term" value="F:FMN binding"/>
    <property type="evidence" value="ECO:0007669"/>
    <property type="project" value="TreeGrafter"/>
</dbReference>
<keyword evidence="1" id="KW-0812">Transmembrane</keyword>
<evidence type="ECO:0000313" key="3">
    <source>
        <dbReference type="Proteomes" id="UP000439522"/>
    </source>
</evidence>
<dbReference type="AlphaFoldDB" id="A0A6I4T9L4"/>
<keyword evidence="1" id="KW-1133">Transmembrane helix</keyword>
<dbReference type="PANTHER" id="PTHR36964">
    <property type="entry name" value="PROTEIN-METHIONINE-SULFOXIDE REDUCTASE HEME-BINDING SUBUNIT MSRQ"/>
    <property type="match status" value="1"/>
</dbReference>
<dbReference type="RefSeq" id="WP_160609805.1">
    <property type="nucleotide sequence ID" value="NZ_WTZA01000001.1"/>
</dbReference>
<comment type="caution">
    <text evidence="2">The sequence shown here is derived from an EMBL/GenBank/DDBJ whole genome shotgun (WGS) entry which is preliminary data.</text>
</comment>
<feature type="transmembrane region" description="Helical" evidence="1">
    <location>
        <begin position="106"/>
        <end position="125"/>
    </location>
</feature>
<keyword evidence="3" id="KW-1185">Reference proteome</keyword>
<dbReference type="PANTHER" id="PTHR36964:SF1">
    <property type="entry name" value="PROTEIN-METHIONINE-SULFOXIDE REDUCTASE HEME-BINDING SUBUNIT MSRQ"/>
    <property type="match status" value="1"/>
</dbReference>
<evidence type="ECO:0008006" key="4">
    <source>
        <dbReference type="Google" id="ProtNLM"/>
    </source>
</evidence>
<gene>
    <name evidence="2" type="ORF">GRI40_02095</name>
</gene>
<organism evidence="2 3">
    <name type="scientific">Tsuneonella aeria</name>
    <dbReference type="NCBI Taxonomy" id="1837929"/>
    <lineage>
        <taxon>Bacteria</taxon>
        <taxon>Pseudomonadati</taxon>
        <taxon>Pseudomonadota</taxon>
        <taxon>Alphaproteobacteria</taxon>
        <taxon>Sphingomonadales</taxon>
        <taxon>Erythrobacteraceae</taxon>
        <taxon>Tsuneonella</taxon>
    </lineage>
</organism>
<name>A0A6I4T9L4_9SPHN</name>
<dbReference type="EMBL" id="WTZA01000001">
    <property type="protein sequence ID" value="MXO74011.1"/>
    <property type="molecule type" value="Genomic_DNA"/>
</dbReference>
<feature type="transmembrane region" description="Helical" evidence="1">
    <location>
        <begin position="83"/>
        <end position="100"/>
    </location>
</feature>
<keyword evidence="1" id="KW-0472">Membrane</keyword>
<feature type="transmembrane region" description="Helical" evidence="1">
    <location>
        <begin position="44"/>
        <end position="62"/>
    </location>
</feature>
<feature type="transmembrane region" description="Helical" evidence="1">
    <location>
        <begin position="15"/>
        <end position="38"/>
    </location>
</feature>